<keyword evidence="2" id="KW-0813">Transport</keyword>
<dbReference type="PROSITE" id="PS00211">
    <property type="entry name" value="ABC_TRANSPORTER_1"/>
    <property type="match status" value="1"/>
</dbReference>
<comment type="caution">
    <text evidence="6">The sequence shown here is derived from an EMBL/GenBank/DDBJ whole genome shotgun (WGS) entry which is preliminary data.</text>
</comment>
<evidence type="ECO:0000259" key="5">
    <source>
        <dbReference type="PROSITE" id="PS50893"/>
    </source>
</evidence>
<feature type="domain" description="ABC transporter" evidence="5">
    <location>
        <begin position="5"/>
        <end position="233"/>
    </location>
</feature>
<dbReference type="PROSITE" id="PS50893">
    <property type="entry name" value="ABC_TRANSPORTER_2"/>
    <property type="match status" value="1"/>
</dbReference>
<dbReference type="PANTHER" id="PTHR43335:SF8">
    <property type="entry name" value="ABC TRANSPORTER, ATP-BINDING PROTEIN"/>
    <property type="match status" value="1"/>
</dbReference>
<dbReference type="InterPro" id="IPR003593">
    <property type="entry name" value="AAA+_ATPase"/>
</dbReference>
<keyword evidence="7" id="KW-1185">Reference proteome</keyword>
<evidence type="ECO:0000256" key="1">
    <source>
        <dbReference type="ARBA" id="ARBA00005417"/>
    </source>
</evidence>
<dbReference type="Pfam" id="PF00005">
    <property type="entry name" value="ABC_tran"/>
    <property type="match status" value="1"/>
</dbReference>
<gene>
    <name evidence="6" type="ORF">PJ311_07110</name>
</gene>
<evidence type="ECO:0000313" key="6">
    <source>
        <dbReference type="EMBL" id="MDA7026386.1"/>
    </source>
</evidence>
<dbReference type="RefSeq" id="WP_271340249.1">
    <property type="nucleotide sequence ID" value="NZ_JAQKAB010000004.1"/>
</dbReference>
<keyword evidence="4 6" id="KW-0067">ATP-binding</keyword>
<evidence type="ECO:0000256" key="3">
    <source>
        <dbReference type="ARBA" id="ARBA00022741"/>
    </source>
</evidence>
<dbReference type="EMBL" id="JAQKAB010000004">
    <property type="protein sequence ID" value="MDA7026386.1"/>
    <property type="molecule type" value="Genomic_DNA"/>
</dbReference>
<name>A0ABT4X2B9_9BACI</name>
<dbReference type="Gene3D" id="3.40.50.300">
    <property type="entry name" value="P-loop containing nucleotide triphosphate hydrolases"/>
    <property type="match status" value="1"/>
</dbReference>
<reference evidence="6 7" key="1">
    <citation type="submission" date="2023-01" db="EMBL/GenBank/DDBJ databases">
        <title>Bacillus changyiensis sp. nov., isolated from a coastal deposit.</title>
        <authorList>
            <person name="Xiao G."/>
            <person name="Lai Q."/>
            <person name="Hu Z."/>
            <person name="Shao Z."/>
        </authorList>
    </citation>
    <scope>NUCLEOTIDE SEQUENCE [LARGE SCALE GENOMIC DNA]</scope>
    <source>
        <strain evidence="6 7">CLL-7-23</strain>
    </source>
</reference>
<dbReference type="GO" id="GO:0005524">
    <property type="term" value="F:ATP binding"/>
    <property type="evidence" value="ECO:0007669"/>
    <property type="project" value="UniProtKB-KW"/>
</dbReference>
<sequence length="315" mass="35634">MTYIVQINGLTKTFQGKEVVSNVCMHIRKGEIYGFLGPNGAGKTTIMKMLMGLIKPTSGEINILGHKLTNTSYKILGHIGSMIEYPIFYENLTALENLNLHCEYMGYHNKAKIQEVLDMVNLKNIDSKPVKTFSLGMKQRLGIARAILTKPDLLVLDEPTNGLDPVGIKEIRNLFQVLSKEYGMTLLISSHILSEIEQVANTIGVIKDGKLIKEVSMENVREQNTEYIELVTTNQLKACFVLENELHMTNFKILNDKTIRIYDGDASQTAITKALVLNDVEIELINKQFTSLEDYFFRLINGDTHQFVKEAETLW</sequence>
<protein>
    <submittedName>
        <fullName evidence="6">ABC transporter ATP-binding protein</fullName>
    </submittedName>
</protein>
<organism evidence="6 7">
    <name type="scientific">Bacillus changyiensis</name>
    <dbReference type="NCBI Taxonomy" id="3004103"/>
    <lineage>
        <taxon>Bacteria</taxon>
        <taxon>Bacillati</taxon>
        <taxon>Bacillota</taxon>
        <taxon>Bacilli</taxon>
        <taxon>Bacillales</taxon>
        <taxon>Bacillaceae</taxon>
        <taxon>Bacillus</taxon>
    </lineage>
</organism>
<dbReference type="CDD" id="cd03268">
    <property type="entry name" value="ABC_BcrA_bacitracin_resist"/>
    <property type="match status" value="1"/>
</dbReference>
<evidence type="ECO:0000256" key="2">
    <source>
        <dbReference type="ARBA" id="ARBA00022448"/>
    </source>
</evidence>
<dbReference type="PANTHER" id="PTHR43335">
    <property type="entry name" value="ABC TRANSPORTER, ATP-BINDING PROTEIN"/>
    <property type="match status" value="1"/>
</dbReference>
<dbReference type="Proteomes" id="UP001211894">
    <property type="component" value="Unassembled WGS sequence"/>
</dbReference>
<comment type="similarity">
    <text evidence="1">Belongs to the ABC transporter superfamily.</text>
</comment>
<dbReference type="SMART" id="SM00382">
    <property type="entry name" value="AAA"/>
    <property type="match status" value="1"/>
</dbReference>
<dbReference type="InterPro" id="IPR017871">
    <property type="entry name" value="ABC_transporter-like_CS"/>
</dbReference>
<proteinExistence type="inferred from homology"/>
<evidence type="ECO:0000313" key="7">
    <source>
        <dbReference type="Proteomes" id="UP001211894"/>
    </source>
</evidence>
<evidence type="ECO:0000256" key="4">
    <source>
        <dbReference type="ARBA" id="ARBA00022840"/>
    </source>
</evidence>
<dbReference type="SUPFAM" id="SSF52540">
    <property type="entry name" value="P-loop containing nucleoside triphosphate hydrolases"/>
    <property type="match status" value="1"/>
</dbReference>
<dbReference type="InterPro" id="IPR003439">
    <property type="entry name" value="ABC_transporter-like_ATP-bd"/>
</dbReference>
<keyword evidence="3" id="KW-0547">Nucleotide-binding</keyword>
<dbReference type="InterPro" id="IPR027417">
    <property type="entry name" value="P-loop_NTPase"/>
</dbReference>
<accession>A0ABT4X2B9</accession>